<evidence type="ECO:0000256" key="3">
    <source>
        <dbReference type="ARBA" id="ARBA00022840"/>
    </source>
</evidence>
<dbReference type="InterPro" id="IPR051782">
    <property type="entry name" value="ABC_Transporter_VariousFunc"/>
</dbReference>
<organism evidence="5 6">
    <name type="scientific">Flavihumibacter petaseus NBRC 106054</name>
    <dbReference type="NCBI Taxonomy" id="1220578"/>
    <lineage>
        <taxon>Bacteria</taxon>
        <taxon>Pseudomonadati</taxon>
        <taxon>Bacteroidota</taxon>
        <taxon>Chitinophagia</taxon>
        <taxon>Chitinophagales</taxon>
        <taxon>Chitinophagaceae</taxon>
        <taxon>Flavihumibacter</taxon>
    </lineage>
</organism>
<dbReference type="InterPro" id="IPR003593">
    <property type="entry name" value="AAA+_ATPase"/>
</dbReference>
<evidence type="ECO:0000313" key="6">
    <source>
        <dbReference type="Proteomes" id="UP000033121"/>
    </source>
</evidence>
<keyword evidence="1" id="KW-0813">Transport</keyword>
<reference evidence="5 6" key="1">
    <citation type="submission" date="2015-04" db="EMBL/GenBank/DDBJ databases">
        <title>Whole genome shotgun sequence of Flavihumibacter petaseus NBRC 106054.</title>
        <authorList>
            <person name="Miyazawa S."/>
            <person name="Hosoyama A."/>
            <person name="Hashimoto M."/>
            <person name="Noguchi M."/>
            <person name="Tsuchikane K."/>
            <person name="Ohji S."/>
            <person name="Yamazoe A."/>
            <person name="Ichikawa N."/>
            <person name="Kimura A."/>
            <person name="Fujita N."/>
        </authorList>
    </citation>
    <scope>NUCLEOTIDE SEQUENCE [LARGE SCALE GENOMIC DNA]</scope>
    <source>
        <strain evidence="5 6">NBRC 106054</strain>
    </source>
</reference>
<dbReference type="GO" id="GO:0005524">
    <property type="term" value="F:ATP binding"/>
    <property type="evidence" value="ECO:0007669"/>
    <property type="project" value="UniProtKB-KW"/>
</dbReference>
<keyword evidence="6" id="KW-1185">Reference proteome</keyword>
<dbReference type="PANTHER" id="PTHR42939">
    <property type="entry name" value="ABC TRANSPORTER ATP-BINDING PROTEIN ALBC-RELATED"/>
    <property type="match status" value="1"/>
</dbReference>
<dbReference type="Pfam" id="PF00005">
    <property type="entry name" value="ABC_tran"/>
    <property type="match status" value="1"/>
</dbReference>
<evidence type="ECO:0000259" key="4">
    <source>
        <dbReference type="PROSITE" id="PS50893"/>
    </source>
</evidence>
<dbReference type="PROSITE" id="PS50893">
    <property type="entry name" value="ABC_TRANSPORTER_2"/>
    <property type="match status" value="1"/>
</dbReference>
<sequence>MIRVESLRKKFKKLQALDDISAVFSSGQVISLIGPNGSGKTTLIKTILGMVRADSGHIYVNAKPIDGDPGYRSKIGYMPQIGRYPDNMKVGHLFSMMKNIRTMPDAELDTDLLVRFNLVSIFDKPMRTLSGGTRQKVSAALAFYFNPDILILDEPTAGLDPLSSEILKEKILQEKKKNKLILITSHILSDLDELTTHIMYLQEGKMIFLKDINTLRRETGEDRLVKAIAGIMRTDKKNALWIDEVLAMKAGKEHP</sequence>
<name>A0A0E9MY75_9BACT</name>
<feature type="domain" description="ABC transporter" evidence="4">
    <location>
        <begin position="2"/>
        <end position="228"/>
    </location>
</feature>
<dbReference type="InterPro" id="IPR003439">
    <property type="entry name" value="ABC_transporter-like_ATP-bd"/>
</dbReference>
<dbReference type="Gene3D" id="3.40.50.300">
    <property type="entry name" value="P-loop containing nucleotide triphosphate hydrolases"/>
    <property type="match status" value="1"/>
</dbReference>
<dbReference type="InterPro" id="IPR027417">
    <property type="entry name" value="P-loop_NTPase"/>
</dbReference>
<evidence type="ECO:0000256" key="1">
    <source>
        <dbReference type="ARBA" id="ARBA00022448"/>
    </source>
</evidence>
<gene>
    <name evidence="5" type="ORF">FPE01S_01_17020</name>
</gene>
<dbReference type="AlphaFoldDB" id="A0A0E9MY75"/>
<keyword evidence="3 5" id="KW-0067">ATP-binding</keyword>
<accession>A0A0E9MY75</accession>
<dbReference type="SMART" id="SM00382">
    <property type="entry name" value="AAA"/>
    <property type="match status" value="1"/>
</dbReference>
<dbReference type="RefSeq" id="WP_046368326.1">
    <property type="nucleotide sequence ID" value="NZ_BBWV01000001.1"/>
</dbReference>
<dbReference type="OrthoDB" id="9785229at2"/>
<protein>
    <submittedName>
        <fullName evidence="5">Putative copper ABC transporter ATP-binding protein</fullName>
    </submittedName>
</protein>
<dbReference type="STRING" id="1220578.FPE01S_01_17020"/>
<evidence type="ECO:0000256" key="2">
    <source>
        <dbReference type="ARBA" id="ARBA00022741"/>
    </source>
</evidence>
<keyword evidence="2" id="KW-0547">Nucleotide-binding</keyword>
<evidence type="ECO:0000313" key="5">
    <source>
        <dbReference type="EMBL" id="GAO42687.1"/>
    </source>
</evidence>
<dbReference type="SUPFAM" id="SSF52540">
    <property type="entry name" value="P-loop containing nucleoside triphosphate hydrolases"/>
    <property type="match status" value="1"/>
</dbReference>
<dbReference type="CDD" id="cd03230">
    <property type="entry name" value="ABC_DR_subfamily_A"/>
    <property type="match status" value="1"/>
</dbReference>
<dbReference type="Proteomes" id="UP000033121">
    <property type="component" value="Unassembled WGS sequence"/>
</dbReference>
<comment type="caution">
    <text evidence="5">The sequence shown here is derived from an EMBL/GenBank/DDBJ whole genome shotgun (WGS) entry which is preliminary data.</text>
</comment>
<dbReference type="GO" id="GO:0016887">
    <property type="term" value="F:ATP hydrolysis activity"/>
    <property type="evidence" value="ECO:0007669"/>
    <property type="project" value="InterPro"/>
</dbReference>
<dbReference type="EMBL" id="BBWV01000001">
    <property type="protein sequence ID" value="GAO42687.1"/>
    <property type="molecule type" value="Genomic_DNA"/>
</dbReference>
<dbReference type="PANTHER" id="PTHR42939:SF1">
    <property type="entry name" value="ABC TRANSPORTER ATP-BINDING PROTEIN ALBC-RELATED"/>
    <property type="match status" value="1"/>
</dbReference>
<proteinExistence type="predicted"/>